<comment type="caution">
    <text evidence="2">The sequence shown here is derived from an EMBL/GenBank/DDBJ whole genome shotgun (WGS) entry which is preliminary data.</text>
</comment>
<feature type="region of interest" description="Disordered" evidence="1">
    <location>
        <begin position="1"/>
        <end position="20"/>
    </location>
</feature>
<dbReference type="EMBL" id="MBFT01000776">
    <property type="protein sequence ID" value="PVU87254.1"/>
    <property type="molecule type" value="Genomic_DNA"/>
</dbReference>
<gene>
    <name evidence="2" type="ORF">BB559_006140</name>
</gene>
<organism evidence="2 3">
    <name type="scientific">Furculomyces boomerangus</name>
    <dbReference type="NCBI Taxonomy" id="61424"/>
    <lineage>
        <taxon>Eukaryota</taxon>
        <taxon>Fungi</taxon>
        <taxon>Fungi incertae sedis</taxon>
        <taxon>Zoopagomycota</taxon>
        <taxon>Kickxellomycotina</taxon>
        <taxon>Harpellomycetes</taxon>
        <taxon>Harpellales</taxon>
        <taxon>Harpellaceae</taxon>
        <taxon>Furculomyces</taxon>
    </lineage>
</organism>
<evidence type="ECO:0000313" key="3">
    <source>
        <dbReference type="Proteomes" id="UP000245699"/>
    </source>
</evidence>
<name>A0A2T9Y4R1_9FUNG</name>
<reference evidence="2 3" key="1">
    <citation type="journal article" date="2018" name="MBio">
        <title>Comparative Genomics Reveals the Core Gene Toolbox for the Fungus-Insect Symbiosis.</title>
        <authorList>
            <person name="Wang Y."/>
            <person name="Stata M."/>
            <person name="Wang W."/>
            <person name="Stajich J.E."/>
            <person name="White M.M."/>
            <person name="Moncalvo J.M."/>
        </authorList>
    </citation>
    <scope>NUCLEOTIDE SEQUENCE [LARGE SCALE GENOMIC DNA]</scope>
    <source>
        <strain evidence="2 3">AUS-77-4</strain>
    </source>
</reference>
<evidence type="ECO:0000256" key="1">
    <source>
        <dbReference type="SAM" id="MobiDB-lite"/>
    </source>
</evidence>
<protein>
    <submittedName>
        <fullName evidence="2">Uncharacterized protein</fullName>
    </submittedName>
</protein>
<evidence type="ECO:0000313" key="2">
    <source>
        <dbReference type="EMBL" id="PVU87254.1"/>
    </source>
</evidence>
<sequence>MNTTNLVGQEPPHTGITKESFNNVVRKGIRINGLKNGQTKNNPRSKVSNPDEDIIRKNARYMSIKHIADKSPKTTEYVMYHAGGPKILACNI</sequence>
<accession>A0A2T9Y4R1</accession>
<dbReference type="Proteomes" id="UP000245699">
    <property type="component" value="Unassembled WGS sequence"/>
</dbReference>
<proteinExistence type="predicted"/>
<dbReference type="AlphaFoldDB" id="A0A2T9Y4R1"/>
<keyword evidence="3" id="KW-1185">Reference proteome</keyword>